<reference evidence="1" key="1">
    <citation type="journal article" date="2022" name="bioRxiv">
        <title>Sequencing and chromosome-scale assembly of the giantPleurodeles waltlgenome.</title>
        <authorList>
            <person name="Brown T."/>
            <person name="Elewa A."/>
            <person name="Iarovenko S."/>
            <person name="Subramanian E."/>
            <person name="Araus A.J."/>
            <person name="Petzold A."/>
            <person name="Susuki M."/>
            <person name="Suzuki K.-i.T."/>
            <person name="Hayashi T."/>
            <person name="Toyoda A."/>
            <person name="Oliveira C."/>
            <person name="Osipova E."/>
            <person name="Leigh N.D."/>
            <person name="Simon A."/>
            <person name="Yun M.H."/>
        </authorList>
    </citation>
    <scope>NUCLEOTIDE SEQUENCE</scope>
    <source>
        <strain evidence="1">20211129_DDA</strain>
        <tissue evidence="1">Liver</tissue>
    </source>
</reference>
<dbReference type="Proteomes" id="UP001066276">
    <property type="component" value="Chromosome 6"/>
</dbReference>
<accession>A0AAV7R5U4</accession>
<dbReference type="AlphaFoldDB" id="A0AAV7R5U4"/>
<organism evidence="1 2">
    <name type="scientific">Pleurodeles waltl</name>
    <name type="common">Iberian ribbed newt</name>
    <dbReference type="NCBI Taxonomy" id="8319"/>
    <lineage>
        <taxon>Eukaryota</taxon>
        <taxon>Metazoa</taxon>
        <taxon>Chordata</taxon>
        <taxon>Craniata</taxon>
        <taxon>Vertebrata</taxon>
        <taxon>Euteleostomi</taxon>
        <taxon>Amphibia</taxon>
        <taxon>Batrachia</taxon>
        <taxon>Caudata</taxon>
        <taxon>Salamandroidea</taxon>
        <taxon>Salamandridae</taxon>
        <taxon>Pleurodelinae</taxon>
        <taxon>Pleurodeles</taxon>
    </lineage>
</organism>
<dbReference type="EMBL" id="JANPWB010000010">
    <property type="protein sequence ID" value="KAJ1146158.1"/>
    <property type="molecule type" value="Genomic_DNA"/>
</dbReference>
<sequence>MECGTDSPTLEFADPGSCWRVSEDVADGYFMRPDHPKKRRLVRSGRQEAVRLRKLPALEYLGGPGAVPSPAVYLPYTSPRADNIGVPRAPDNHQW</sequence>
<protein>
    <submittedName>
        <fullName evidence="1">Uncharacterized protein</fullName>
    </submittedName>
</protein>
<evidence type="ECO:0000313" key="2">
    <source>
        <dbReference type="Proteomes" id="UP001066276"/>
    </source>
</evidence>
<keyword evidence="2" id="KW-1185">Reference proteome</keyword>
<name>A0AAV7R5U4_PLEWA</name>
<gene>
    <name evidence="1" type="ORF">NDU88_012439</name>
</gene>
<proteinExistence type="predicted"/>
<comment type="caution">
    <text evidence="1">The sequence shown here is derived from an EMBL/GenBank/DDBJ whole genome shotgun (WGS) entry which is preliminary data.</text>
</comment>
<evidence type="ECO:0000313" key="1">
    <source>
        <dbReference type="EMBL" id="KAJ1146158.1"/>
    </source>
</evidence>